<dbReference type="GO" id="GO:0060090">
    <property type="term" value="F:molecular adaptor activity"/>
    <property type="evidence" value="ECO:0007669"/>
    <property type="project" value="InterPro"/>
</dbReference>
<dbReference type="GO" id="GO:0005085">
    <property type="term" value="F:guanyl-nucleotide exchange factor activity"/>
    <property type="evidence" value="ECO:0007669"/>
    <property type="project" value="InterPro"/>
</dbReference>
<organism evidence="3 4">
    <name type="scientific">Thamnocephalis sphaerospora</name>
    <dbReference type="NCBI Taxonomy" id="78915"/>
    <lineage>
        <taxon>Eukaryota</taxon>
        <taxon>Fungi</taxon>
        <taxon>Fungi incertae sedis</taxon>
        <taxon>Zoopagomycota</taxon>
        <taxon>Zoopagomycotina</taxon>
        <taxon>Zoopagomycetes</taxon>
        <taxon>Zoopagales</taxon>
        <taxon>Sigmoideomycetaceae</taxon>
        <taxon>Thamnocephalis</taxon>
    </lineage>
</organism>
<dbReference type="SUPFAM" id="SSF103196">
    <property type="entry name" value="Roadblock/LC7 domain"/>
    <property type="match status" value="1"/>
</dbReference>
<accession>A0A4P9XTN2</accession>
<feature type="domain" description="Roadblock/LAMTOR2" evidence="2">
    <location>
        <begin position="7"/>
        <end position="97"/>
    </location>
</feature>
<dbReference type="PANTHER" id="PTHR13323">
    <property type="entry name" value="LATE ENDOSOMAL/LYSOSOMAL MP1 INTERACTING PROTEIN"/>
    <property type="match status" value="1"/>
</dbReference>
<reference evidence="4" key="1">
    <citation type="journal article" date="2018" name="Nat. Microbiol.">
        <title>Leveraging single-cell genomics to expand the fungal tree of life.</title>
        <authorList>
            <person name="Ahrendt S.R."/>
            <person name="Quandt C.A."/>
            <person name="Ciobanu D."/>
            <person name="Clum A."/>
            <person name="Salamov A."/>
            <person name="Andreopoulos B."/>
            <person name="Cheng J.F."/>
            <person name="Woyke T."/>
            <person name="Pelin A."/>
            <person name="Henrissat B."/>
            <person name="Reynolds N.K."/>
            <person name="Benny G.L."/>
            <person name="Smith M.E."/>
            <person name="James T.Y."/>
            <person name="Grigoriev I.V."/>
        </authorList>
    </citation>
    <scope>NUCLEOTIDE SEQUENCE [LARGE SCALE GENOMIC DNA]</scope>
    <source>
        <strain evidence="4">RSA 1356</strain>
    </source>
</reference>
<sequence>MLKPRVIAKVLQQALTGGVETALLLTRDGAVLASGTSPGKSDTAIRAAVAASAWKDYEACLRSWSDVGDDPRWLLLRCERGYAIVRPVGELLVALVANETCELGMLRLKVDALVKHFEEPLKKVVL</sequence>
<dbReference type="Pfam" id="PF03259">
    <property type="entry name" value="Robl_LC7"/>
    <property type="match status" value="1"/>
</dbReference>
<gene>
    <name evidence="3" type="ORF">THASP1DRAFT_29299</name>
</gene>
<dbReference type="Gene3D" id="3.30.450.30">
    <property type="entry name" value="Dynein light chain 2a, cytoplasmic"/>
    <property type="match status" value="1"/>
</dbReference>
<dbReference type="OrthoDB" id="271745at2759"/>
<dbReference type="SMART" id="SM00960">
    <property type="entry name" value="Robl_LC7"/>
    <property type="match status" value="1"/>
</dbReference>
<comment type="similarity">
    <text evidence="1">Belongs to the GAMAD family.</text>
</comment>
<keyword evidence="4" id="KW-1185">Reference proteome</keyword>
<dbReference type="Proteomes" id="UP000271241">
    <property type="component" value="Unassembled WGS sequence"/>
</dbReference>
<proteinExistence type="inferred from homology"/>
<evidence type="ECO:0000313" key="3">
    <source>
        <dbReference type="EMBL" id="RKP08911.1"/>
    </source>
</evidence>
<dbReference type="InterPro" id="IPR037587">
    <property type="entry name" value="LAMTOR2-like"/>
</dbReference>
<name>A0A4P9XTN2_9FUNG</name>
<dbReference type="AlphaFoldDB" id="A0A4P9XTN2"/>
<evidence type="ECO:0000259" key="2">
    <source>
        <dbReference type="SMART" id="SM00960"/>
    </source>
</evidence>
<dbReference type="InterPro" id="IPR004942">
    <property type="entry name" value="Roadblock/LAMTOR2_dom"/>
</dbReference>
<evidence type="ECO:0000313" key="4">
    <source>
        <dbReference type="Proteomes" id="UP000271241"/>
    </source>
</evidence>
<dbReference type="EMBL" id="KZ992559">
    <property type="protein sequence ID" value="RKP08911.1"/>
    <property type="molecule type" value="Genomic_DNA"/>
</dbReference>
<dbReference type="GO" id="GO:0032008">
    <property type="term" value="P:positive regulation of TOR signaling"/>
    <property type="evidence" value="ECO:0007669"/>
    <property type="project" value="InterPro"/>
</dbReference>
<protein>
    <recommendedName>
        <fullName evidence="2">Roadblock/LAMTOR2 domain-containing protein</fullName>
    </recommendedName>
</protein>
<evidence type="ECO:0000256" key="1">
    <source>
        <dbReference type="ARBA" id="ARBA00007191"/>
    </source>
</evidence>
<dbReference type="STRING" id="78915.A0A4P9XTN2"/>